<feature type="binding site" evidence="9">
    <location>
        <position position="187"/>
    </location>
    <ligand>
        <name>NAD(+)</name>
        <dbReference type="ChEBI" id="CHEBI:57540"/>
    </ligand>
</feature>
<sequence length="302" mass="32110">MSEAATPQTIDRGGLSRRSAPATVTVFTRRNPARTSAALRRLIELARASGVRVQVPQEEVAKHGLRPDRDGVVETAAGSPCDVAVALGGDGTILHALRTYAGTGTPVFAINFGAIGFLATIEGDRLEEGLARLFSGNFEVLALPALELERQGERHIAFNDVAVHRRHGGRVAELAYFVSGEELGEVRCDGLVVATPAGSTGYNLANGGPVLAWGVEGYVVSFIAPHTLTARALVVAPADDLELMNRSAEEAVDVVCDGRTVSELEPHERLPLRFVPRRALLAQLPGASFYARLRSKFGLLAS</sequence>
<comment type="subcellular location">
    <subcellularLocation>
        <location evidence="9">Cytoplasm</location>
    </subcellularLocation>
</comment>
<keyword evidence="7 9" id="KW-0520">NAD</keyword>
<gene>
    <name evidence="9" type="primary">nadK</name>
    <name evidence="10" type="ORF">SAMN02745716_1542</name>
</gene>
<dbReference type="InterPro" id="IPR017437">
    <property type="entry name" value="ATP-NAD_kinase_PpnK-typ_C"/>
</dbReference>
<dbReference type="Pfam" id="PF01513">
    <property type="entry name" value="NAD_kinase"/>
    <property type="match status" value="1"/>
</dbReference>
<evidence type="ECO:0000256" key="9">
    <source>
        <dbReference type="HAMAP-Rule" id="MF_00361"/>
    </source>
</evidence>
<dbReference type="PANTHER" id="PTHR20275">
    <property type="entry name" value="NAD KINASE"/>
    <property type="match status" value="1"/>
</dbReference>
<evidence type="ECO:0000313" key="11">
    <source>
        <dbReference type="Proteomes" id="UP000222056"/>
    </source>
</evidence>
<comment type="cofactor">
    <cofactor evidence="9">
        <name>a divalent metal cation</name>
        <dbReference type="ChEBI" id="CHEBI:60240"/>
    </cofactor>
</comment>
<feature type="binding site" evidence="9">
    <location>
        <position position="224"/>
    </location>
    <ligand>
        <name>NAD(+)</name>
        <dbReference type="ChEBI" id="CHEBI:57540"/>
    </ligand>
</feature>
<name>A0A1H6FVJ5_THEAL</name>
<keyword evidence="3 9" id="KW-0547">Nucleotide-binding</keyword>
<feature type="active site" description="Proton acceptor" evidence="9">
    <location>
        <position position="90"/>
    </location>
</feature>
<evidence type="ECO:0000256" key="6">
    <source>
        <dbReference type="ARBA" id="ARBA00022857"/>
    </source>
</evidence>
<dbReference type="STRING" id="29539.SAMN02745716_1542"/>
<keyword evidence="5 9" id="KW-0067">ATP-binding</keyword>
<dbReference type="InterPro" id="IPR016064">
    <property type="entry name" value="NAD/diacylglycerol_kinase_sf"/>
</dbReference>
<evidence type="ECO:0000256" key="2">
    <source>
        <dbReference type="ARBA" id="ARBA00022679"/>
    </source>
</evidence>
<keyword evidence="6 9" id="KW-0521">NADP</keyword>
<dbReference type="Gene3D" id="3.40.50.10330">
    <property type="entry name" value="Probable inorganic polyphosphate/atp-NAD kinase, domain 1"/>
    <property type="match status" value="1"/>
</dbReference>
<organism evidence="10 11">
    <name type="scientific">Thermoleophilum album</name>
    <dbReference type="NCBI Taxonomy" id="29539"/>
    <lineage>
        <taxon>Bacteria</taxon>
        <taxon>Bacillati</taxon>
        <taxon>Actinomycetota</taxon>
        <taxon>Thermoleophilia</taxon>
        <taxon>Thermoleophilales</taxon>
        <taxon>Thermoleophilaceae</taxon>
        <taxon>Thermoleophilum</taxon>
    </lineage>
</organism>
<keyword evidence="1 9" id="KW-0963">Cytoplasm</keyword>
<keyword evidence="4 9" id="KW-0418">Kinase</keyword>
<feature type="binding site" evidence="9">
    <location>
        <position position="197"/>
    </location>
    <ligand>
        <name>NAD(+)</name>
        <dbReference type="ChEBI" id="CHEBI:57540"/>
    </ligand>
</feature>
<dbReference type="SUPFAM" id="SSF111331">
    <property type="entry name" value="NAD kinase/diacylglycerol kinase-like"/>
    <property type="match status" value="1"/>
</dbReference>
<dbReference type="GO" id="GO:0006741">
    <property type="term" value="P:NADP+ biosynthetic process"/>
    <property type="evidence" value="ECO:0007669"/>
    <property type="project" value="UniProtKB-UniRule"/>
</dbReference>
<protein>
    <recommendedName>
        <fullName evidence="9">NAD kinase</fullName>
        <ecNumber evidence="9">2.7.1.23</ecNumber>
    </recommendedName>
    <alternativeName>
        <fullName evidence="9">ATP-dependent NAD kinase</fullName>
    </alternativeName>
</protein>
<comment type="function">
    <text evidence="9">Involved in the regulation of the intracellular balance of NAD and NADP, and is a key enzyme in the biosynthesis of NADP. Catalyzes specifically the phosphorylation on 2'-hydroxyl of the adenosine moiety of NAD to yield NADP.</text>
</comment>
<dbReference type="HAMAP" id="MF_00361">
    <property type="entry name" value="NAD_kinase"/>
    <property type="match status" value="1"/>
</dbReference>
<feature type="binding site" evidence="9">
    <location>
        <position position="170"/>
    </location>
    <ligand>
        <name>NAD(+)</name>
        <dbReference type="ChEBI" id="CHEBI:57540"/>
    </ligand>
</feature>
<dbReference type="GO" id="GO:0051287">
    <property type="term" value="F:NAD binding"/>
    <property type="evidence" value="ECO:0007669"/>
    <property type="project" value="UniProtKB-ARBA"/>
</dbReference>
<keyword evidence="11" id="KW-1185">Reference proteome</keyword>
<comment type="caution">
    <text evidence="9">Lacks conserved residue(s) required for the propagation of feature annotation.</text>
</comment>
<dbReference type="GO" id="GO:0005737">
    <property type="term" value="C:cytoplasm"/>
    <property type="evidence" value="ECO:0007669"/>
    <property type="project" value="UniProtKB-SubCell"/>
</dbReference>
<dbReference type="GO" id="GO:0003951">
    <property type="term" value="F:NAD+ kinase activity"/>
    <property type="evidence" value="ECO:0007669"/>
    <property type="project" value="UniProtKB-UniRule"/>
</dbReference>
<dbReference type="InterPro" id="IPR017438">
    <property type="entry name" value="ATP-NAD_kinase_N"/>
</dbReference>
<dbReference type="RefSeq" id="WP_218138331.1">
    <property type="nucleotide sequence ID" value="NZ_FNWJ01000002.1"/>
</dbReference>
<comment type="catalytic activity">
    <reaction evidence="8 9">
        <text>NAD(+) + ATP = ADP + NADP(+) + H(+)</text>
        <dbReference type="Rhea" id="RHEA:18629"/>
        <dbReference type="ChEBI" id="CHEBI:15378"/>
        <dbReference type="ChEBI" id="CHEBI:30616"/>
        <dbReference type="ChEBI" id="CHEBI:57540"/>
        <dbReference type="ChEBI" id="CHEBI:58349"/>
        <dbReference type="ChEBI" id="CHEBI:456216"/>
        <dbReference type="EC" id="2.7.1.23"/>
    </reaction>
</comment>
<dbReference type="PANTHER" id="PTHR20275:SF43">
    <property type="entry name" value="BIFUNCTIONAL NADP PHOSPHATASE_NAD KINASE"/>
    <property type="match status" value="1"/>
</dbReference>
<dbReference type="GO" id="GO:0005524">
    <property type="term" value="F:ATP binding"/>
    <property type="evidence" value="ECO:0007669"/>
    <property type="project" value="UniProtKB-KW"/>
</dbReference>
<accession>A0A1H6FVJ5</accession>
<evidence type="ECO:0000256" key="8">
    <source>
        <dbReference type="ARBA" id="ARBA00047925"/>
    </source>
</evidence>
<feature type="binding site" evidence="9">
    <location>
        <position position="95"/>
    </location>
    <ligand>
        <name>NAD(+)</name>
        <dbReference type="ChEBI" id="CHEBI:57540"/>
    </ligand>
</feature>
<evidence type="ECO:0000256" key="7">
    <source>
        <dbReference type="ARBA" id="ARBA00023027"/>
    </source>
</evidence>
<feature type="binding site" evidence="9">
    <location>
        <begin position="159"/>
        <end position="160"/>
    </location>
    <ligand>
        <name>NAD(+)</name>
        <dbReference type="ChEBI" id="CHEBI:57540"/>
    </ligand>
</feature>
<feature type="binding site" evidence="9">
    <location>
        <position position="189"/>
    </location>
    <ligand>
        <name>NAD(+)</name>
        <dbReference type="ChEBI" id="CHEBI:57540"/>
    </ligand>
</feature>
<dbReference type="EC" id="2.7.1.23" evidence="9"/>
<feature type="binding site" evidence="9">
    <location>
        <begin position="90"/>
        <end position="91"/>
    </location>
    <ligand>
        <name>NAD(+)</name>
        <dbReference type="ChEBI" id="CHEBI:57540"/>
    </ligand>
</feature>
<dbReference type="EMBL" id="FNWJ01000002">
    <property type="protein sequence ID" value="SEH14168.1"/>
    <property type="molecule type" value="Genomic_DNA"/>
</dbReference>
<dbReference type="Gene3D" id="2.60.200.30">
    <property type="entry name" value="Probable inorganic polyphosphate/atp-NAD kinase, domain 2"/>
    <property type="match status" value="1"/>
</dbReference>
<evidence type="ECO:0000256" key="4">
    <source>
        <dbReference type="ARBA" id="ARBA00022777"/>
    </source>
</evidence>
<dbReference type="GO" id="GO:0019674">
    <property type="term" value="P:NAD+ metabolic process"/>
    <property type="evidence" value="ECO:0007669"/>
    <property type="project" value="InterPro"/>
</dbReference>
<dbReference type="AlphaFoldDB" id="A0A1H6FVJ5"/>
<dbReference type="Proteomes" id="UP000222056">
    <property type="component" value="Unassembled WGS sequence"/>
</dbReference>
<proteinExistence type="inferred from homology"/>
<evidence type="ECO:0000313" key="10">
    <source>
        <dbReference type="EMBL" id="SEH14168.1"/>
    </source>
</evidence>
<comment type="similarity">
    <text evidence="9">Belongs to the NAD kinase family.</text>
</comment>
<keyword evidence="2 9" id="KW-0808">Transferase</keyword>
<dbReference type="GO" id="GO:0046872">
    <property type="term" value="F:metal ion binding"/>
    <property type="evidence" value="ECO:0007669"/>
    <property type="project" value="UniProtKB-UniRule"/>
</dbReference>
<dbReference type="Pfam" id="PF20143">
    <property type="entry name" value="NAD_kinase_C"/>
    <property type="match status" value="1"/>
</dbReference>
<dbReference type="InterPro" id="IPR002504">
    <property type="entry name" value="NADK"/>
</dbReference>
<reference evidence="11" key="1">
    <citation type="submission" date="2016-10" db="EMBL/GenBank/DDBJ databases">
        <authorList>
            <person name="Varghese N."/>
            <person name="Submissions S."/>
        </authorList>
    </citation>
    <scope>NUCLEOTIDE SEQUENCE [LARGE SCALE GENOMIC DNA]</scope>
    <source>
        <strain evidence="11">ATCC 35263</strain>
    </source>
</reference>
<evidence type="ECO:0000256" key="5">
    <source>
        <dbReference type="ARBA" id="ARBA00022840"/>
    </source>
</evidence>
<evidence type="ECO:0000256" key="3">
    <source>
        <dbReference type="ARBA" id="ARBA00022741"/>
    </source>
</evidence>
<evidence type="ECO:0000256" key="1">
    <source>
        <dbReference type="ARBA" id="ARBA00022490"/>
    </source>
</evidence>